<name>A0A2X2VP18_CHRJE</name>
<evidence type="ECO:0000313" key="3">
    <source>
        <dbReference type="Proteomes" id="UP000251670"/>
    </source>
</evidence>
<gene>
    <name evidence="1" type="ORF">NCTC13492_00974</name>
    <name evidence="2" type="ORF">NCTC13492_01958</name>
</gene>
<sequence length="384" mass="43816">MKKIKNIALLLPSLLLIISCEPKDKFEWNAGISAPKNYISGGPFVEYFYQGNGVAGTSANVGINPGWGMTSGGYTGGEIFKPVPDSISVSWRCGLDLIEYKVGAKLPREKMLELFKKGKKITGKRENYSQIITGMAPGGNITVWLSGSFGNEEITRIKANRIGETDKDNPNSVTLWTSTGDEAKDILKYNYLHGIPYSIWATGEKTYKYDIGFSSEENRDFYESVTAFSKDGSYIFLNENQFIIPYKDWLSNHITDGMKEGKLPVHTVVQWISEDDKQWYKGEIVFPVDFQNTFESFYQKNKNVHIVYVMDKLNPSGNYTFGTIWLQGSTSKERIMKFRLAKLNNETRKYEISKYTLPKGFVVPKWEGRIPLQRPTDLEYWQEE</sequence>
<accession>A0A2X2VP18</accession>
<evidence type="ECO:0000313" key="1">
    <source>
        <dbReference type="EMBL" id="SQB27391.1"/>
    </source>
</evidence>
<dbReference type="Proteomes" id="UP000251670">
    <property type="component" value="Unassembled WGS sequence"/>
</dbReference>
<dbReference type="EMBL" id="UAWB01000002">
    <property type="protein sequence ID" value="SQB28797.1"/>
    <property type="molecule type" value="Genomic_DNA"/>
</dbReference>
<evidence type="ECO:0000313" key="2">
    <source>
        <dbReference type="EMBL" id="SQB28797.1"/>
    </source>
</evidence>
<dbReference type="InterPro" id="IPR021326">
    <property type="entry name" value="DUF2931"/>
</dbReference>
<protein>
    <submittedName>
        <fullName evidence="1">Protein of uncharacterized function (DUF2931)</fullName>
    </submittedName>
</protein>
<dbReference type="Pfam" id="PF11153">
    <property type="entry name" value="DUF2931"/>
    <property type="match status" value="1"/>
</dbReference>
<proteinExistence type="predicted"/>
<dbReference type="EMBL" id="UAWB01000002">
    <property type="protein sequence ID" value="SQB27391.1"/>
    <property type="molecule type" value="Genomic_DNA"/>
</dbReference>
<reference evidence="1 3" key="1">
    <citation type="submission" date="2018-06" db="EMBL/GenBank/DDBJ databases">
        <authorList>
            <consortium name="Pathogen Informatics"/>
            <person name="Doyle S."/>
        </authorList>
    </citation>
    <scope>NUCLEOTIDE SEQUENCE [LARGE SCALE GENOMIC DNA]</scope>
    <source>
        <strain evidence="1 3">NCTC13492</strain>
    </source>
</reference>
<dbReference type="PROSITE" id="PS51257">
    <property type="entry name" value="PROKAR_LIPOPROTEIN"/>
    <property type="match status" value="1"/>
</dbReference>
<organism evidence="1 3">
    <name type="scientific">Chryseobacterium jejuense</name>
    <dbReference type="NCBI Taxonomy" id="445960"/>
    <lineage>
        <taxon>Bacteria</taxon>
        <taxon>Pseudomonadati</taxon>
        <taxon>Bacteroidota</taxon>
        <taxon>Flavobacteriia</taxon>
        <taxon>Flavobacteriales</taxon>
        <taxon>Weeksellaceae</taxon>
        <taxon>Chryseobacterium group</taxon>
        <taxon>Chryseobacterium</taxon>
    </lineage>
</organism>
<dbReference type="AlphaFoldDB" id="A0A2X2VP18"/>